<dbReference type="GO" id="GO:0046820">
    <property type="term" value="F:4-amino-4-deoxychorismate synthase activity"/>
    <property type="evidence" value="ECO:0007669"/>
    <property type="project" value="TreeGrafter"/>
</dbReference>
<dbReference type="PRINTS" id="PR00095">
    <property type="entry name" value="ANTSNTHASEI"/>
</dbReference>
<sequence length="326" mass="37331">MEAVNRTIDQMNSFGSRHIPFFFLIDFEHNHPICLPLKDINPKEIAFNFNGVKNVEQLSSHSSTPLTFDFNPVSFAEFNKAFDLVKNEIFKGNSYLLNLTFRSEITSNYTLEEIIECAKAKYKLWLRDKFISFSPETFIKIQGDKMHSYPMKGTRVLKNDKDAERLLNDHKETAEHVTIVDLIRNDMSILGKKVEVTKFKYLDVLNTHRGKLLQMSSQISTLLGENWYKNIGSIIFSMLPAGSISGAPKKKTLEIIKKAESTDRGYYTGVAGIYDGKNFDSCVLIRFIEKDINGKLYFRSGGGITHLSEAQTEYEEVLNKIYVPVY</sequence>
<organism evidence="2 3">
    <name type="scientific">Mangrovivirga cuniculi</name>
    <dbReference type="NCBI Taxonomy" id="2715131"/>
    <lineage>
        <taxon>Bacteria</taxon>
        <taxon>Pseudomonadati</taxon>
        <taxon>Bacteroidota</taxon>
        <taxon>Cytophagia</taxon>
        <taxon>Cytophagales</taxon>
        <taxon>Mangrovivirgaceae</taxon>
        <taxon>Mangrovivirga</taxon>
    </lineage>
</organism>
<dbReference type="RefSeq" id="WP_137089908.1">
    <property type="nucleotide sequence ID" value="NZ_CP028923.1"/>
</dbReference>
<reference evidence="2 3" key="1">
    <citation type="submission" date="2018-04" db="EMBL/GenBank/DDBJ databases">
        <title>Complete genome uncultured novel isolate.</title>
        <authorList>
            <person name="Merlino G."/>
        </authorList>
    </citation>
    <scope>NUCLEOTIDE SEQUENCE [LARGE SCALE GENOMIC DNA]</scope>
    <source>
        <strain evidence="3">R1DC9</strain>
    </source>
</reference>
<dbReference type="InterPro" id="IPR005801">
    <property type="entry name" value="ADC_synthase"/>
</dbReference>
<gene>
    <name evidence="2" type="ORF">DCC35_05945</name>
</gene>
<evidence type="ECO:0000259" key="1">
    <source>
        <dbReference type="Pfam" id="PF00425"/>
    </source>
</evidence>
<dbReference type="Pfam" id="PF00425">
    <property type="entry name" value="Chorismate_bind"/>
    <property type="match status" value="1"/>
</dbReference>
<dbReference type="InterPro" id="IPR019999">
    <property type="entry name" value="Anth_synth_I-like"/>
</dbReference>
<name>A0A4D7JDE0_9BACT</name>
<protein>
    <submittedName>
        <fullName evidence="2">Aminodeoxychorismate synthase component I</fullName>
    </submittedName>
</protein>
<evidence type="ECO:0000313" key="3">
    <source>
        <dbReference type="Proteomes" id="UP000298616"/>
    </source>
</evidence>
<dbReference type="PANTHER" id="PTHR11236:SF50">
    <property type="entry name" value="AMINODEOXYCHORISMATE SYNTHASE COMPONENT 1"/>
    <property type="match status" value="1"/>
</dbReference>
<keyword evidence="3" id="KW-1185">Reference proteome</keyword>
<dbReference type="EMBL" id="CP028923">
    <property type="protein sequence ID" value="QCK14319.1"/>
    <property type="molecule type" value="Genomic_DNA"/>
</dbReference>
<dbReference type="KEGG" id="fpf:DCC35_05945"/>
<feature type="domain" description="Chorismate-utilising enzyme C-terminal" evidence="1">
    <location>
        <begin position="76"/>
        <end position="320"/>
    </location>
</feature>
<proteinExistence type="predicted"/>
<dbReference type="Gene3D" id="3.60.120.10">
    <property type="entry name" value="Anthranilate synthase"/>
    <property type="match status" value="1"/>
</dbReference>
<dbReference type="NCBIfam" id="NF005486">
    <property type="entry name" value="PRK07093.1"/>
    <property type="match status" value="1"/>
</dbReference>
<dbReference type="PANTHER" id="PTHR11236">
    <property type="entry name" value="AMINOBENZOATE/ANTHRANILATE SYNTHASE"/>
    <property type="match status" value="1"/>
</dbReference>
<dbReference type="Proteomes" id="UP000298616">
    <property type="component" value="Chromosome"/>
</dbReference>
<dbReference type="SUPFAM" id="SSF56322">
    <property type="entry name" value="ADC synthase"/>
    <property type="match status" value="1"/>
</dbReference>
<accession>A0A4D7JDE0</accession>
<dbReference type="GO" id="GO:0000162">
    <property type="term" value="P:L-tryptophan biosynthetic process"/>
    <property type="evidence" value="ECO:0007669"/>
    <property type="project" value="TreeGrafter"/>
</dbReference>
<dbReference type="AlphaFoldDB" id="A0A4D7JDE0"/>
<dbReference type="InterPro" id="IPR015890">
    <property type="entry name" value="Chorismate_C"/>
</dbReference>
<evidence type="ECO:0000313" key="2">
    <source>
        <dbReference type="EMBL" id="QCK14319.1"/>
    </source>
</evidence>
<dbReference type="OrthoDB" id="9803598at2"/>